<protein>
    <recommendedName>
        <fullName evidence="3">PD-(D/E)XK nuclease superfamily protein</fullName>
    </recommendedName>
</protein>
<dbReference type="eggNOG" id="ENOG502ZAAN">
    <property type="taxonomic scope" value="Bacteria"/>
</dbReference>
<evidence type="ECO:0000313" key="2">
    <source>
        <dbReference type="Proteomes" id="UP000001192"/>
    </source>
</evidence>
<dbReference type="EMBL" id="CP001043">
    <property type="protein sequence ID" value="ACC69443.1"/>
    <property type="molecule type" value="Genomic_DNA"/>
</dbReference>
<reference evidence="2" key="1">
    <citation type="journal article" date="2014" name="Stand. Genomic Sci.">
        <title>Complete genome sequence of Burkholderia phymatum STM815(T), a broad host range and efficient nitrogen-fixing symbiont of Mimosa species.</title>
        <authorList>
            <person name="Moulin L."/>
            <person name="Klonowska A."/>
            <person name="Caroline B."/>
            <person name="Booth K."/>
            <person name="Vriezen J.A."/>
            <person name="Melkonian R."/>
            <person name="James E.K."/>
            <person name="Young J.P."/>
            <person name="Bena G."/>
            <person name="Hauser L."/>
            <person name="Land M."/>
            <person name="Kyrpides N."/>
            <person name="Bruce D."/>
            <person name="Chain P."/>
            <person name="Copeland A."/>
            <person name="Pitluck S."/>
            <person name="Woyke T."/>
            <person name="Lizotte-Waniewski M."/>
            <person name="Bristow J."/>
            <person name="Riley M."/>
        </authorList>
    </citation>
    <scope>NUCLEOTIDE SEQUENCE [LARGE SCALE GENOMIC DNA]</scope>
    <source>
        <strain evidence="2">DSM 17167 / CIP 108236 / LMG 21445 / STM815</strain>
    </source>
</reference>
<dbReference type="InterPro" id="IPR029470">
    <property type="entry name" value="PDDEXK_4"/>
</dbReference>
<accession>B2JC79</accession>
<organism evidence="1 2">
    <name type="scientific">Paraburkholderia phymatum (strain DSM 17167 / CIP 108236 / LMG 21445 / STM815)</name>
    <name type="common">Burkholderia phymatum</name>
    <dbReference type="NCBI Taxonomy" id="391038"/>
    <lineage>
        <taxon>Bacteria</taxon>
        <taxon>Pseudomonadati</taxon>
        <taxon>Pseudomonadota</taxon>
        <taxon>Betaproteobacteria</taxon>
        <taxon>Burkholderiales</taxon>
        <taxon>Burkholderiaceae</taxon>
        <taxon>Paraburkholderia</taxon>
    </lineage>
</organism>
<dbReference type="AlphaFoldDB" id="B2JC79"/>
<name>B2JC79_PARP8</name>
<proteinExistence type="predicted"/>
<keyword evidence="2" id="KW-1185">Reference proteome</keyword>
<dbReference type="KEGG" id="bph:Bphy_0250"/>
<evidence type="ECO:0000313" key="1">
    <source>
        <dbReference type="EMBL" id="ACC69443.1"/>
    </source>
</evidence>
<sequence>MTPQDLYSFLSDVRLVDLIERVKISDDFLDVVSLTETQHSDMLAWCLHPNEGHGQGDAVVKDFLIAAYTAGVESNKYSNKNFYRKWTPGRIRTASFGSAFIAREFSLNSGLEKKRGRLDLFLIDPSNKLVVTIENKAGASLTEAQLSAYYSAVSEQIASRPVFQEYDFAYVVVDRDLSEYPDEHLDALGSRWTLLDYSWLEASANRARRHMERNNEAAQLLMAYCQRQTGWQSPNEKIVSELSAELAAQHELVVEAIKSVRKLRPTDWTPTNFSGDAGELLLFVQQNPQLCEHLVQARGIGSVLVGLRTALPTLTHEDIEHGRTWLRFSTRNMQALMRSTDGFWPIFVNVYRETSDLESSKFTIRLIWATEHFTETECDVDALRDHMSKRFPELKKFGSSAYRRLVIERKLNATSVIRKVTEVVRDVESQLNSARRAGIFN</sequence>
<dbReference type="RefSeq" id="WP_012399672.1">
    <property type="nucleotide sequence ID" value="NC_010622.1"/>
</dbReference>
<evidence type="ECO:0008006" key="3">
    <source>
        <dbReference type="Google" id="ProtNLM"/>
    </source>
</evidence>
<dbReference type="Proteomes" id="UP000001192">
    <property type="component" value="Chromosome 1"/>
</dbReference>
<gene>
    <name evidence="1" type="ordered locus">Bphy_0250</name>
</gene>
<dbReference type="Pfam" id="PF14281">
    <property type="entry name" value="PDDEXK_4"/>
    <property type="match status" value="1"/>
</dbReference>
<dbReference type="OrthoDB" id="1453311at2"/>
<dbReference type="HOGENOM" id="CLU_620643_0_0_4"/>